<dbReference type="AlphaFoldDB" id="A0A7C8NA09"/>
<reference evidence="2 3" key="1">
    <citation type="submission" date="2019-06" db="EMBL/GenBank/DDBJ databases">
        <authorList>
            <person name="Palmer J.M."/>
        </authorList>
    </citation>
    <scope>NUCLEOTIDE SEQUENCE [LARGE SCALE GENOMIC DNA]</scope>
    <source>
        <strain evidence="2 3">TWF102</strain>
    </source>
</reference>
<feature type="signal peptide" evidence="1">
    <location>
        <begin position="1"/>
        <end position="25"/>
    </location>
</feature>
<gene>
    <name evidence="2" type="ORF">TWF102_007713</name>
</gene>
<evidence type="ECO:0000256" key="1">
    <source>
        <dbReference type="SAM" id="SignalP"/>
    </source>
</evidence>
<sequence length="107" mass="10985">MYTPTIQRLSAFACTIGLLISVTSALPVPNNPSLEPKSINAKAVDPRAGFLDGIIAILSRLGGLVPVPTAAPTTILPPVSLPVNTGETGVNAGRDSDILPNTTIDIL</sequence>
<proteinExistence type="predicted"/>
<comment type="caution">
    <text evidence="2">The sequence shown here is derived from an EMBL/GenBank/DDBJ whole genome shotgun (WGS) entry which is preliminary data.</text>
</comment>
<dbReference type="EMBL" id="WIQW01000046">
    <property type="protein sequence ID" value="KAF3093889.1"/>
    <property type="molecule type" value="Genomic_DNA"/>
</dbReference>
<evidence type="ECO:0000313" key="3">
    <source>
        <dbReference type="Proteomes" id="UP000475325"/>
    </source>
</evidence>
<evidence type="ECO:0000313" key="2">
    <source>
        <dbReference type="EMBL" id="KAF3093889.1"/>
    </source>
</evidence>
<protein>
    <submittedName>
        <fullName evidence="2">Uncharacterized protein</fullName>
    </submittedName>
</protein>
<feature type="chain" id="PRO_5029005877" evidence="1">
    <location>
        <begin position="26"/>
        <end position="107"/>
    </location>
</feature>
<keyword evidence="1" id="KW-0732">Signal</keyword>
<dbReference type="Proteomes" id="UP000475325">
    <property type="component" value="Unassembled WGS sequence"/>
</dbReference>
<name>A0A7C8NA09_ORBOL</name>
<accession>A0A7C8NA09</accession>
<organism evidence="2 3">
    <name type="scientific">Orbilia oligospora</name>
    <name type="common">Nematode-trapping fungus</name>
    <name type="synonym">Arthrobotrys oligospora</name>
    <dbReference type="NCBI Taxonomy" id="2813651"/>
    <lineage>
        <taxon>Eukaryota</taxon>
        <taxon>Fungi</taxon>
        <taxon>Dikarya</taxon>
        <taxon>Ascomycota</taxon>
        <taxon>Pezizomycotina</taxon>
        <taxon>Orbiliomycetes</taxon>
        <taxon>Orbiliales</taxon>
        <taxon>Orbiliaceae</taxon>
        <taxon>Orbilia</taxon>
    </lineage>
</organism>